<comment type="caution">
    <text evidence="1">The sequence shown here is derived from an EMBL/GenBank/DDBJ whole genome shotgun (WGS) entry which is preliminary data.</text>
</comment>
<keyword evidence="2" id="KW-1185">Reference proteome</keyword>
<protein>
    <submittedName>
        <fullName evidence="1">Uncharacterized protein</fullName>
    </submittedName>
</protein>
<dbReference type="EMBL" id="BPLR01005191">
    <property type="protein sequence ID" value="GIY00538.1"/>
    <property type="molecule type" value="Genomic_DNA"/>
</dbReference>
<sequence>MQPIFNKLTFIPDSLLAGFFSPKAPRLKATICEKKFRTRNAEPLLPGPLECFPPKCQWNEKQFMDLWTRREIPPVIYWLMAGYFYSFAKEHLL</sequence>
<dbReference type="AlphaFoldDB" id="A0AAV4PSY8"/>
<accession>A0AAV4PSY8</accession>
<evidence type="ECO:0000313" key="1">
    <source>
        <dbReference type="EMBL" id="GIY00538.1"/>
    </source>
</evidence>
<organism evidence="1 2">
    <name type="scientific">Caerostris extrusa</name>
    <name type="common">Bark spider</name>
    <name type="synonym">Caerostris bankana</name>
    <dbReference type="NCBI Taxonomy" id="172846"/>
    <lineage>
        <taxon>Eukaryota</taxon>
        <taxon>Metazoa</taxon>
        <taxon>Ecdysozoa</taxon>
        <taxon>Arthropoda</taxon>
        <taxon>Chelicerata</taxon>
        <taxon>Arachnida</taxon>
        <taxon>Araneae</taxon>
        <taxon>Araneomorphae</taxon>
        <taxon>Entelegynae</taxon>
        <taxon>Araneoidea</taxon>
        <taxon>Araneidae</taxon>
        <taxon>Caerostris</taxon>
    </lineage>
</organism>
<dbReference type="Proteomes" id="UP001054945">
    <property type="component" value="Unassembled WGS sequence"/>
</dbReference>
<name>A0AAV4PSY8_CAEEX</name>
<reference evidence="1 2" key="1">
    <citation type="submission" date="2021-06" db="EMBL/GenBank/DDBJ databases">
        <title>Caerostris extrusa draft genome.</title>
        <authorList>
            <person name="Kono N."/>
            <person name="Arakawa K."/>
        </authorList>
    </citation>
    <scope>NUCLEOTIDE SEQUENCE [LARGE SCALE GENOMIC DNA]</scope>
</reference>
<evidence type="ECO:0000313" key="2">
    <source>
        <dbReference type="Proteomes" id="UP001054945"/>
    </source>
</evidence>
<proteinExistence type="predicted"/>
<gene>
    <name evidence="1" type="ORF">CEXT_619271</name>
</gene>